<evidence type="ECO:0000256" key="2">
    <source>
        <dbReference type="ARBA" id="ARBA00009863"/>
    </source>
</evidence>
<keyword evidence="3" id="KW-0809">Transit peptide</keyword>
<dbReference type="Pfam" id="PF10236">
    <property type="entry name" value="DAP3"/>
    <property type="match status" value="1"/>
</dbReference>
<gene>
    <name evidence="9" type="primary">g4368</name>
    <name evidence="9" type="ORF">VP750_LOCUS3726</name>
</gene>
<feature type="compositionally biased region" description="Low complexity" evidence="8">
    <location>
        <begin position="36"/>
        <end position="45"/>
    </location>
</feature>
<protein>
    <recommendedName>
        <fullName evidence="7">Small ribosomal subunit protein mS29</fullName>
    </recommendedName>
</protein>
<dbReference type="PANTHER" id="PTHR12810">
    <property type="entry name" value="MITOCHONDRIAL 28S RIBOSOMAL PROTEIN S29"/>
    <property type="match status" value="1"/>
</dbReference>
<evidence type="ECO:0000256" key="7">
    <source>
        <dbReference type="ARBA" id="ARBA00035140"/>
    </source>
</evidence>
<dbReference type="InterPro" id="IPR027417">
    <property type="entry name" value="P-loop_NTPase"/>
</dbReference>
<organism evidence="9 10">
    <name type="scientific">Coccomyxa viridis</name>
    <dbReference type="NCBI Taxonomy" id="1274662"/>
    <lineage>
        <taxon>Eukaryota</taxon>
        <taxon>Viridiplantae</taxon>
        <taxon>Chlorophyta</taxon>
        <taxon>core chlorophytes</taxon>
        <taxon>Trebouxiophyceae</taxon>
        <taxon>Trebouxiophyceae incertae sedis</taxon>
        <taxon>Coccomyxaceae</taxon>
        <taxon>Coccomyxa</taxon>
    </lineage>
</organism>
<evidence type="ECO:0000256" key="8">
    <source>
        <dbReference type="SAM" id="MobiDB-lite"/>
    </source>
</evidence>
<feature type="compositionally biased region" description="Basic and acidic residues" evidence="8">
    <location>
        <begin position="12"/>
        <end position="24"/>
    </location>
</feature>
<evidence type="ECO:0000256" key="5">
    <source>
        <dbReference type="ARBA" id="ARBA00023128"/>
    </source>
</evidence>
<feature type="region of interest" description="Disordered" evidence="8">
    <location>
        <begin position="1"/>
        <end position="49"/>
    </location>
</feature>
<keyword evidence="5" id="KW-0496">Mitochondrion</keyword>
<keyword evidence="6" id="KW-0687">Ribonucleoprotein</keyword>
<dbReference type="EMBL" id="CAXHTA020000006">
    <property type="protein sequence ID" value="CAL5222067.1"/>
    <property type="molecule type" value="Genomic_DNA"/>
</dbReference>
<evidence type="ECO:0000256" key="4">
    <source>
        <dbReference type="ARBA" id="ARBA00022980"/>
    </source>
</evidence>
<sequence>MVSLYGSATLRAKKEYRQKNEQRTAGRKPRPPPSRSAPLAPATPTFSPAEIIEDNEQEGELMITEKSITELVEGDIGQFFQLRPESLPEAFPEHNRSPATAMLPKTGCKGLQEEYAATGQQYVMYRPYFHALQKAFEQRQVKQLLLEGMPGAGKSIAVATLAHWARQAGWVVLYVANAEMLTDGGFFSYNEAAGGWDTPQSAQYILHNLLASHKDALAAMRTKDGARSLAEVASEGVDATSHAVAVDAALAVLEGLETQSEVPVLIAVDRYNALFIESEYGQTISDKARRRIPAAELRLAKAMRLLERKPMANGIHLAAPARHDRISQRVPVTLLEGCPVAELPRFMPDEWRNILDWYDATDVLHQDSMDAMQSFMLCQGNARELRQVGEGLTMQYSTVQYHDRR</sequence>
<keyword evidence="10" id="KW-1185">Reference proteome</keyword>
<comment type="similarity">
    <text evidence="2">Belongs to the mitochondrion-specific ribosomal protein mS29 family.</text>
</comment>
<evidence type="ECO:0000313" key="10">
    <source>
        <dbReference type="Proteomes" id="UP001497392"/>
    </source>
</evidence>
<name>A0ABP1FVE7_9CHLO</name>
<reference evidence="9 10" key="1">
    <citation type="submission" date="2024-06" db="EMBL/GenBank/DDBJ databases">
        <authorList>
            <person name="Kraege A."/>
            <person name="Thomma B."/>
        </authorList>
    </citation>
    <scope>NUCLEOTIDE SEQUENCE [LARGE SCALE GENOMIC DNA]</scope>
</reference>
<dbReference type="Proteomes" id="UP001497392">
    <property type="component" value="Unassembled WGS sequence"/>
</dbReference>
<proteinExistence type="inferred from homology"/>
<evidence type="ECO:0000256" key="6">
    <source>
        <dbReference type="ARBA" id="ARBA00023274"/>
    </source>
</evidence>
<dbReference type="InterPro" id="IPR019368">
    <property type="entry name" value="Ribosomal_mS29"/>
</dbReference>
<evidence type="ECO:0000313" key="9">
    <source>
        <dbReference type="EMBL" id="CAL5222067.1"/>
    </source>
</evidence>
<comment type="caution">
    <text evidence="9">The sequence shown here is derived from an EMBL/GenBank/DDBJ whole genome shotgun (WGS) entry which is preliminary data.</text>
</comment>
<keyword evidence="4" id="KW-0689">Ribosomal protein</keyword>
<evidence type="ECO:0000256" key="3">
    <source>
        <dbReference type="ARBA" id="ARBA00022946"/>
    </source>
</evidence>
<dbReference type="PANTHER" id="PTHR12810:SF0">
    <property type="entry name" value="SMALL RIBOSOMAL SUBUNIT PROTEIN MS29"/>
    <property type="match status" value="1"/>
</dbReference>
<comment type="subcellular location">
    <subcellularLocation>
        <location evidence="1">Mitochondrion</location>
    </subcellularLocation>
</comment>
<evidence type="ECO:0000256" key="1">
    <source>
        <dbReference type="ARBA" id="ARBA00004173"/>
    </source>
</evidence>
<accession>A0ABP1FVE7</accession>
<dbReference type="SUPFAM" id="SSF52540">
    <property type="entry name" value="P-loop containing nucleoside triphosphate hydrolases"/>
    <property type="match status" value="1"/>
</dbReference>